<evidence type="ECO:0000256" key="3">
    <source>
        <dbReference type="ARBA" id="ARBA00022827"/>
    </source>
</evidence>
<proteinExistence type="predicted"/>
<dbReference type="Gene3D" id="3.30.390.30">
    <property type="match status" value="1"/>
</dbReference>
<dbReference type="PANTHER" id="PTHR43557">
    <property type="entry name" value="APOPTOSIS-INDUCING FACTOR 1"/>
    <property type="match status" value="1"/>
</dbReference>
<feature type="domain" description="Reductase C-terminal" evidence="6">
    <location>
        <begin position="318"/>
        <end position="381"/>
    </location>
</feature>
<dbReference type="InterPro" id="IPR023753">
    <property type="entry name" value="FAD/NAD-binding_dom"/>
</dbReference>
<evidence type="ECO:0000256" key="2">
    <source>
        <dbReference type="ARBA" id="ARBA00022630"/>
    </source>
</evidence>
<evidence type="ECO:0000313" key="7">
    <source>
        <dbReference type="EMBL" id="ADD42414.1"/>
    </source>
</evidence>
<dbReference type="OrthoDB" id="4475657at2"/>
<dbReference type="STRING" id="446470.Snas_2738"/>
<dbReference type="InterPro" id="IPR036188">
    <property type="entry name" value="FAD/NAD-bd_sf"/>
</dbReference>
<feature type="domain" description="FAD/NAD(P)-binding" evidence="5">
    <location>
        <begin position="4"/>
        <end position="299"/>
    </location>
</feature>
<evidence type="ECO:0000259" key="5">
    <source>
        <dbReference type="Pfam" id="PF07992"/>
    </source>
</evidence>
<evidence type="ECO:0000313" key="8">
    <source>
        <dbReference type="Proteomes" id="UP000000844"/>
    </source>
</evidence>
<sequence>MGRRIVVVGASAAGLTAADTLRREGHDGPIIVVGDETCPPYDRPPLSKQILAGTWQPEKITLRDEAALRRSEITLRLGTTATGLDTGARTVKLRDGETLGYDGLIIATGVAPRRLPIGVGMAGVHVMRTLDDALRLRDAITESTRLVVIGAGFLGAEVAASARTRGADVTVVDPLPVPMLRQFGERIGQRVAQMHRAHGVGLRLNTAVTGLRGDDAVTGVELDDGSVLDADVVLIAVGSTPNTGWLADSGLHVDDGVVCDSMCQASPDVYAAGDVARWFNPRFGLSMRVEHRMNATEQGMAAARNLLGQEKAFDPIPYFWTDQFDVKIQAYGHFPTDSEVAIVHGDLAEDKFVARYLTDGVITGVLGWNMPKQVRLERACVGDKP</sequence>
<keyword evidence="3" id="KW-0274">FAD</keyword>
<evidence type="ECO:0000259" key="6">
    <source>
        <dbReference type="Pfam" id="PF14759"/>
    </source>
</evidence>
<dbReference type="EMBL" id="CP001778">
    <property type="protein sequence ID" value="ADD42414.1"/>
    <property type="molecule type" value="Genomic_DNA"/>
</dbReference>
<comment type="cofactor">
    <cofactor evidence="1">
        <name>FAD</name>
        <dbReference type="ChEBI" id="CHEBI:57692"/>
    </cofactor>
</comment>
<dbReference type="PRINTS" id="PR00411">
    <property type="entry name" value="PNDRDTASEI"/>
</dbReference>
<dbReference type="Proteomes" id="UP000000844">
    <property type="component" value="Chromosome"/>
</dbReference>
<dbReference type="KEGG" id="sna:Snas_2738"/>
<dbReference type="AlphaFoldDB" id="D3Q7E3"/>
<dbReference type="PRINTS" id="PR00368">
    <property type="entry name" value="FADPNR"/>
</dbReference>
<dbReference type="InterPro" id="IPR050446">
    <property type="entry name" value="FAD-oxidoreductase/Apoptosis"/>
</dbReference>
<dbReference type="InterPro" id="IPR028202">
    <property type="entry name" value="Reductase_C"/>
</dbReference>
<keyword evidence="4" id="KW-0560">Oxidoreductase</keyword>
<dbReference type="Pfam" id="PF07992">
    <property type="entry name" value="Pyr_redox_2"/>
    <property type="match status" value="1"/>
</dbReference>
<dbReference type="Pfam" id="PF14759">
    <property type="entry name" value="Reductase_C"/>
    <property type="match status" value="1"/>
</dbReference>
<dbReference type="InterPro" id="IPR016156">
    <property type="entry name" value="FAD/NAD-linked_Rdtase_dimer_sf"/>
</dbReference>
<dbReference type="SUPFAM" id="SSF51905">
    <property type="entry name" value="FAD/NAD(P)-binding domain"/>
    <property type="match status" value="2"/>
</dbReference>
<dbReference type="eggNOG" id="COG0446">
    <property type="taxonomic scope" value="Bacteria"/>
</dbReference>
<evidence type="ECO:0000256" key="4">
    <source>
        <dbReference type="ARBA" id="ARBA00023002"/>
    </source>
</evidence>
<organism evidence="7 8">
    <name type="scientific">Stackebrandtia nassauensis (strain DSM 44728 / CIP 108903 / NRRL B-16338 / NBRC 102104 / LLR-40K-21)</name>
    <dbReference type="NCBI Taxonomy" id="446470"/>
    <lineage>
        <taxon>Bacteria</taxon>
        <taxon>Bacillati</taxon>
        <taxon>Actinomycetota</taxon>
        <taxon>Actinomycetes</taxon>
        <taxon>Glycomycetales</taxon>
        <taxon>Glycomycetaceae</taxon>
        <taxon>Stackebrandtia</taxon>
    </lineage>
</organism>
<reference evidence="7 8" key="1">
    <citation type="journal article" date="2009" name="Stand. Genomic Sci.">
        <title>Complete genome sequence of Stackebrandtia nassauensis type strain (LLR-40K-21).</title>
        <authorList>
            <person name="Munk C."/>
            <person name="Lapidus A."/>
            <person name="Copeland A."/>
            <person name="Jando M."/>
            <person name="Mayilraj S."/>
            <person name="Glavina Del Rio T."/>
            <person name="Nolan M."/>
            <person name="Chen F."/>
            <person name="Lucas S."/>
            <person name="Tice H."/>
            <person name="Cheng J.F."/>
            <person name="Han C."/>
            <person name="Detter J.C."/>
            <person name="Bruce D."/>
            <person name="Goodwin L."/>
            <person name="Chain P."/>
            <person name="Pitluck S."/>
            <person name="Goker M."/>
            <person name="Ovchinikova G."/>
            <person name="Pati A."/>
            <person name="Ivanova N."/>
            <person name="Mavromatis K."/>
            <person name="Chen A."/>
            <person name="Palaniappan K."/>
            <person name="Land M."/>
            <person name="Hauser L."/>
            <person name="Chang Y.J."/>
            <person name="Jeffries C.D."/>
            <person name="Bristow J."/>
            <person name="Eisen J.A."/>
            <person name="Markowitz V."/>
            <person name="Hugenholtz P."/>
            <person name="Kyrpides N.C."/>
            <person name="Klenk H.P."/>
        </authorList>
    </citation>
    <scope>NUCLEOTIDE SEQUENCE [LARGE SCALE GENOMIC DNA]</scope>
    <source>
        <strain evidence="8">DSM 44728 / CIP 108903 / NRRL B-16338 / NBRC 102104 / LLR-40K-21</strain>
    </source>
</reference>
<dbReference type="PANTHER" id="PTHR43557:SF2">
    <property type="entry name" value="RIESKE DOMAIN-CONTAINING PROTEIN-RELATED"/>
    <property type="match status" value="1"/>
</dbReference>
<gene>
    <name evidence="7" type="ordered locus">Snas_2738</name>
</gene>
<dbReference type="Gene3D" id="3.50.50.60">
    <property type="entry name" value="FAD/NAD(P)-binding domain"/>
    <property type="match status" value="2"/>
</dbReference>
<keyword evidence="8" id="KW-1185">Reference proteome</keyword>
<evidence type="ECO:0000256" key="1">
    <source>
        <dbReference type="ARBA" id="ARBA00001974"/>
    </source>
</evidence>
<dbReference type="RefSeq" id="WP_013017985.1">
    <property type="nucleotide sequence ID" value="NC_013947.1"/>
</dbReference>
<protein>
    <submittedName>
        <fullName evidence="7">FAD-dependent pyridine nucleotide-disulfide oxidoreductase</fullName>
    </submittedName>
</protein>
<dbReference type="GO" id="GO:0016651">
    <property type="term" value="F:oxidoreductase activity, acting on NAD(P)H"/>
    <property type="evidence" value="ECO:0007669"/>
    <property type="project" value="TreeGrafter"/>
</dbReference>
<dbReference type="HOGENOM" id="CLU_003291_4_0_11"/>
<name>D3Q7E3_STANL</name>
<keyword evidence="2" id="KW-0285">Flavoprotein</keyword>
<dbReference type="GO" id="GO:0005737">
    <property type="term" value="C:cytoplasm"/>
    <property type="evidence" value="ECO:0007669"/>
    <property type="project" value="TreeGrafter"/>
</dbReference>
<dbReference type="SUPFAM" id="SSF55424">
    <property type="entry name" value="FAD/NAD-linked reductases, dimerisation (C-terminal) domain"/>
    <property type="match status" value="1"/>
</dbReference>
<accession>D3Q7E3</accession>